<dbReference type="EMBL" id="FMUE01000015">
    <property type="protein sequence ID" value="SCX34284.1"/>
    <property type="molecule type" value="Genomic_DNA"/>
</dbReference>
<keyword evidence="2" id="KW-0479">Metal-binding</keyword>
<sequence>MSDTMKFAIGDMTHVEFAQRMQRPRVILIPLGSQEEQGPHAPMGDYRLTEKLGEMSAREGDGLAAPTLPFGFAEFFRSMAGGMQLRANTFCAVLEDMLGAYLDHGHEQLLIFNGHTTNAGLIDQVCRKIRRERGVSIASLNIWKIIPDTLWTSLYGEAAGSVRGHGGEPLTSACMHLLPHLMRPDLGRAPAQRGTAYGLPMASVSGVRFEGQPLQLPLDCHEVDPSGVLGGRSDLASAEKGEAICDHIVSHTARLMRHLVQCDPRNMLAGHESD</sequence>
<comment type="cofactor">
    <cofactor evidence="1">
        <name>Zn(2+)</name>
        <dbReference type="ChEBI" id="CHEBI:29105"/>
    </cofactor>
</comment>
<dbReference type="GO" id="GO:0046872">
    <property type="term" value="F:metal ion binding"/>
    <property type="evidence" value="ECO:0007669"/>
    <property type="project" value="UniProtKB-KW"/>
</dbReference>
<evidence type="ECO:0000313" key="6">
    <source>
        <dbReference type="EMBL" id="SCX34284.1"/>
    </source>
</evidence>
<comment type="similarity">
    <text evidence="5">Belongs to the creatininase superfamily.</text>
</comment>
<evidence type="ECO:0000256" key="4">
    <source>
        <dbReference type="ARBA" id="ARBA00022833"/>
    </source>
</evidence>
<dbReference type="GO" id="GO:0047789">
    <property type="term" value="F:creatininase activity"/>
    <property type="evidence" value="ECO:0007669"/>
    <property type="project" value="UniProtKB-EC"/>
</dbReference>
<dbReference type="EC" id="3.5.2.10" evidence="6"/>
<protein>
    <submittedName>
        <fullName evidence="6">Creatinine amidohydrolase</fullName>
        <ecNumber evidence="6">3.5.2.10</ecNumber>
    </submittedName>
</protein>
<dbReference type="GO" id="GO:0009231">
    <property type="term" value="P:riboflavin biosynthetic process"/>
    <property type="evidence" value="ECO:0007669"/>
    <property type="project" value="TreeGrafter"/>
</dbReference>
<dbReference type="AlphaFoldDB" id="A0A1R3U0J2"/>
<organism evidence="6 7">
    <name type="scientific">Agrobacterium rosae</name>
    <dbReference type="NCBI Taxonomy" id="1972867"/>
    <lineage>
        <taxon>Bacteria</taxon>
        <taxon>Pseudomonadati</taxon>
        <taxon>Pseudomonadota</taxon>
        <taxon>Alphaproteobacteria</taxon>
        <taxon>Hyphomicrobiales</taxon>
        <taxon>Rhizobiaceae</taxon>
        <taxon>Rhizobium/Agrobacterium group</taxon>
        <taxon>Agrobacterium</taxon>
    </lineage>
</organism>
<gene>
    <name evidence="6" type="primary">crnA_3</name>
    <name evidence="6" type="ORF">DSM25559_4425</name>
</gene>
<evidence type="ECO:0000256" key="5">
    <source>
        <dbReference type="ARBA" id="ARBA00024029"/>
    </source>
</evidence>
<keyword evidence="3 6" id="KW-0378">Hydrolase</keyword>
<dbReference type="InterPro" id="IPR003785">
    <property type="entry name" value="Creatininase/forma_Hydrolase"/>
</dbReference>
<name>A0A1R3U0J2_9HYPH</name>
<dbReference type="SUPFAM" id="SSF102215">
    <property type="entry name" value="Creatininase"/>
    <property type="match status" value="1"/>
</dbReference>
<dbReference type="STRING" id="1907666.DSM25559_4425"/>
<reference evidence="7" key="1">
    <citation type="submission" date="2016-10" db="EMBL/GenBank/DDBJ databases">
        <authorList>
            <person name="Wibberg D."/>
        </authorList>
    </citation>
    <scope>NUCLEOTIDE SEQUENCE [LARGE SCALE GENOMIC DNA]</scope>
</reference>
<evidence type="ECO:0000256" key="2">
    <source>
        <dbReference type="ARBA" id="ARBA00022723"/>
    </source>
</evidence>
<dbReference type="InterPro" id="IPR024087">
    <property type="entry name" value="Creatininase-like_sf"/>
</dbReference>
<keyword evidence="4" id="KW-0862">Zinc</keyword>
<evidence type="ECO:0000313" key="7">
    <source>
        <dbReference type="Proteomes" id="UP000187891"/>
    </source>
</evidence>
<dbReference type="RefSeq" id="WP_244554485.1">
    <property type="nucleotide sequence ID" value="NZ_FMUE01000015.1"/>
</dbReference>
<evidence type="ECO:0000256" key="1">
    <source>
        <dbReference type="ARBA" id="ARBA00001947"/>
    </source>
</evidence>
<dbReference type="Proteomes" id="UP000187891">
    <property type="component" value="Unassembled WGS sequence"/>
</dbReference>
<evidence type="ECO:0000256" key="3">
    <source>
        <dbReference type="ARBA" id="ARBA00022801"/>
    </source>
</evidence>
<dbReference type="PANTHER" id="PTHR35005">
    <property type="entry name" value="3-DEHYDRO-SCYLLO-INOSOSE HYDROLASE"/>
    <property type="match status" value="1"/>
</dbReference>
<dbReference type="PANTHER" id="PTHR35005:SF1">
    <property type="entry name" value="2-AMINO-5-FORMYLAMINO-6-RIBOSYLAMINOPYRIMIDIN-4(3H)-ONE 5'-MONOPHOSPHATE DEFORMYLASE"/>
    <property type="match status" value="1"/>
</dbReference>
<proteinExistence type="inferred from homology"/>
<dbReference type="Gene3D" id="3.40.50.10310">
    <property type="entry name" value="Creatininase"/>
    <property type="match status" value="1"/>
</dbReference>
<dbReference type="GO" id="GO:0016811">
    <property type="term" value="F:hydrolase activity, acting on carbon-nitrogen (but not peptide) bonds, in linear amides"/>
    <property type="evidence" value="ECO:0007669"/>
    <property type="project" value="TreeGrafter"/>
</dbReference>
<dbReference type="Pfam" id="PF02633">
    <property type="entry name" value="Creatininase"/>
    <property type="match status" value="1"/>
</dbReference>
<accession>A0A1R3U0J2</accession>